<protein>
    <submittedName>
        <fullName evidence="2">Uncharacterized protein</fullName>
    </submittedName>
</protein>
<feature type="transmembrane region" description="Helical" evidence="1">
    <location>
        <begin position="100"/>
        <end position="122"/>
    </location>
</feature>
<feature type="transmembrane region" description="Helical" evidence="1">
    <location>
        <begin position="30"/>
        <end position="53"/>
    </location>
</feature>
<gene>
    <name evidence="2" type="ORF">AWB69_02807</name>
</gene>
<evidence type="ECO:0000256" key="1">
    <source>
        <dbReference type="SAM" id="Phobius"/>
    </source>
</evidence>
<keyword evidence="1" id="KW-0472">Membrane</keyword>
<keyword evidence="1" id="KW-1133">Transmembrane helix</keyword>
<evidence type="ECO:0000313" key="2">
    <source>
        <dbReference type="EMBL" id="SAL32339.1"/>
    </source>
</evidence>
<dbReference type="Proteomes" id="UP000054683">
    <property type="component" value="Unassembled WGS sequence"/>
</dbReference>
<accession>A0A158GL46</accession>
<evidence type="ECO:0000313" key="3">
    <source>
        <dbReference type="Proteomes" id="UP000054683"/>
    </source>
</evidence>
<reference evidence="2 3" key="1">
    <citation type="submission" date="2016-01" db="EMBL/GenBank/DDBJ databases">
        <authorList>
            <person name="Oliw E.H."/>
        </authorList>
    </citation>
    <scope>NUCLEOTIDE SEQUENCE [LARGE SCALE GENOMIC DNA]</scope>
    <source>
        <strain evidence="2">LMG 27134</strain>
    </source>
</reference>
<dbReference type="OrthoDB" id="6626567at2"/>
<keyword evidence="1" id="KW-0812">Transmembrane</keyword>
<organism evidence="2 3">
    <name type="scientific">Caballeronia udeis</name>
    <dbReference type="NCBI Taxonomy" id="1232866"/>
    <lineage>
        <taxon>Bacteria</taxon>
        <taxon>Pseudomonadati</taxon>
        <taxon>Pseudomonadota</taxon>
        <taxon>Betaproteobacteria</taxon>
        <taxon>Burkholderiales</taxon>
        <taxon>Burkholderiaceae</taxon>
        <taxon>Caballeronia</taxon>
    </lineage>
</organism>
<dbReference type="EMBL" id="FCOK02000015">
    <property type="protein sequence ID" value="SAL32339.1"/>
    <property type="molecule type" value="Genomic_DNA"/>
</dbReference>
<proteinExistence type="predicted"/>
<name>A0A158GL46_9BURK</name>
<dbReference type="AlphaFoldDB" id="A0A158GL46"/>
<feature type="transmembrane region" description="Helical" evidence="1">
    <location>
        <begin position="6"/>
        <end position="23"/>
    </location>
</feature>
<sequence length="228" mass="24465">MVFLPVFLFAAYANLILAVRGLLAQGRAAVVAQAHFIVCMVGALGLLLGFELVPDPRKGIAGDAYNWSVVAFFMFGLLTVLMFGARLVGLARDRSAHKGVALRFGLAIWAVIAGLYICGTVADHWLFFRHPEQAGVVDPSFVGPSVKCETAVLVRLDGDKAIYRCPHSVEFGRDYSEPFLPWPSFTQGEADGRQLKRESESASAAVAASKGGVVVAIPASEIRVMPAQ</sequence>
<feature type="transmembrane region" description="Helical" evidence="1">
    <location>
        <begin position="65"/>
        <end position="88"/>
    </location>
</feature>
<dbReference type="RefSeq" id="WP_062085446.1">
    <property type="nucleotide sequence ID" value="NZ_FCOK02000015.1"/>
</dbReference>